<keyword evidence="8 11" id="KW-0472">Membrane</keyword>
<evidence type="ECO:0000256" key="1">
    <source>
        <dbReference type="ARBA" id="ARBA00004571"/>
    </source>
</evidence>
<dbReference type="Pfam" id="PF07715">
    <property type="entry name" value="Plug"/>
    <property type="match status" value="1"/>
</dbReference>
<keyword evidence="4 11" id="KW-1134">Transmembrane beta strand</keyword>
<feature type="domain" description="TonB-dependent receptor plug" evidence="14">
    <location>
        <begin position="36"/>
        <end position="140"/>
    </location>
</feature>
<dbReference type="Proteomes" id="UP000092695">
    <property type="component" value="Chromosome"/>
</dbReference>
<dbReference type="Gene3D" id="2.40.170.20">
    <property type="entry name" value="TonB-dependent receptor, beta-barrel domain"/>
    <property type="match status" value="1"/>
</dbReference>
<evidence type="ECO:0000256" key="9">
    <source>
        <dbReference type="ARBA" id="ARBA00023170"/>
    </source>
</evidence>
<dbReference type="EMBL" id="CP016268">
    <property type="protein sequence ID" value="ANO50709.1"/>
    <property type="molecule type" value="Genomic_DNA"/>
</dbReference>
<dbReference type="InterPro" id="IPR039426">
    <property type="entry name" value="TonB-dep_rcpt-like"/>
</dbReference>
<dbReference type="Pfam" id="PF00593">
    <property type="entry name" value="TonB_dep_Rec_b-barrel"/>
    <property type="match status" value="1"/>
</dbReference>
<keyword evidence="6" id="KW-0732">Signal</keyword>
<keyword evidence="7 12" id="KW-0798">TonB box</keyword>
<feature type="domain" description="TonB-dependent receptor-like beta-barrel" evidence="13">
    <location>
        <begin position="256"/>
        <end position="647"/>
    </location>
</feature>
<dbReference type="KEGG" id="woc:BA177_05350"/>
<name>A0A193LE95_9GAMM</name>
<organism evidence="15 16">
    <name type="scientific">Woeseia oceani</name>
    <dbReference type="NCBI Taxonomy" id="1548547"/>
    <lineage>
        <taxon>Bacteria</taxon>
        <taxon>Pseudomonadati</taxon>
        <taxon>Pseudomonadota</taxon>
        <taxon>Gammaproteobacteria</taxon>
        <taxon>Woeseiales</taxon>
        <taxon>Woeseiaceae</taxon>
        <taxon>Woeseia</taxon>
    </lineage>
</organism>
<evidence type="ECO:0000256" key="12">
    <source>
        <dbReference type="RuleBase" id="RU003357"/>
    </source>
</evidence>
<evidence type="ECO:0000313" key="15">
    <source>
        <dbReference type="EMBL" id="ANO50709.1"/>
    </source>
</evidence>
<sequence length="674" mass="74341">MPVLLCAMPLADTLAQQPQAIEEIQVTASRRPLATSKVSAAVTVVASRDIAMQKLATDSLASQLGVFLQQTTVGQGAPIIRGMKGSEVLHLVDGLRLNNAIFRNAPTQYLSLIAPGSIERMEVVRGSPTSLYGSDAVGGVIQVISRLPQFEGDRMQWRREFSIAADTAEQSRSARLSVDGGTRRSAGLLSVAWQEAGNRRIGGGERIAPSSFESYSLRGAWQLRPADDRSWLFDAQFTRQPETPRVDEMVPGFGQTEPSSAEFYFEPNARHFAHLRHTRDNGLWSSDWTIDLGWQRIDDDRRNRDFGSDQRRFEENSSDLFGLSVNASREFGNASWVYGAELYHDEVRSARLERDINTGDVTVLQSRFPDGAKVDQAAVFANVSHDAGTRHTLSGGLRFSQVDIDLPATTLSPAAAIGINDFSADTGWVFRLNDSTRIAANIGYGFRAPNVFDLGTLGDRPGNRFNIPNPTLESERVLQYDIGLRRQTDNWSAELVVYQLDYTDRIQSMLTGEVTTDGREIVQSRNIGRAEVYGFEAGLNWHPAGALSAEFLLNHTRGEQRESDGSVVAGDRMPPLNGRASVYWEINDAFTLKSSLVFADAQRRLSPRDVGDTRINPFGTDGWSTAGVAITWRRDPIWTIDAGVENVLDENYRVHGSGIDAPGINVFLNANAVW</sequence>
<evidence type="ECO:0000256" key="10">
    <source>
        <dbReference type="ARBA" id="ARBA00023237"/>
    </source>
</evidence>
<evidence type="ECO:0000256" key="6">
    <source>
        <dbReference type="ARBA" id="ARBA00022729"/>
    </source>
</evidence>
<keyword evidence="9" id="KW-0675">Receptor</keyword>
<proteinExistence type="inferred from homology"/>
<evidence type="ECO:0000256" key="4">
    <source>
        <dbReference type="ARBA" id="ARBA00022452"/>
    </source>
</evidence>
<dbReference type="GO" id="GO:0009279">
    <property type="term" value="C:cell outer membrane"/>
    <property type="evidence" value="ECO:0007669"/>
    <property type="project" value="UniProtKB-SubCell"/>
</dbReference>
<evidence type="ECO:0000256" key="5">
    <source>
        <dbReference type="ARBA" id="ARBA00022692"/>
    </source>
</evidence>
<keyword evidence="16" id="KW-1185">Reference proteome</keyword>
<dbReference type="CDD" id="cd01347">
    <property type="entry name" value="ligand_gated_channel"/>
    <property type="match status" value="1"/>
</dbReference>
<dbReference type="RefSeq" id="WP_068613843.1">
    <property type="nucleotide sequence ID" value="NZ_CP016268.1"/>
</dbReference>
<evidence type="ECO:0000256" key="3">
    <source>
        <dbReference type="ARBA" id="ARBA00022448"/>
    </source>
</evidence>
<accession>A0A193LE95</accession>
<reference evidence="15 16" key="1">
    <citation type="submission" date="2016-06" db="EMBL/GenBank/DDBJ databases">
        <title>Complete genome sequence of a deep-branching marine Gamma Proteobacterium Woeseia oceani type strain XK5.</title>
        <authorList>
            <person name="Mu D."/>
            <person name="Du Z."/>
        </authorList>
    </citation>
    <scope>NUCLEOTIDE SEQUENCE [LARGE SCALE GENOMIC DNA]</scope>
    <source>
        <strain evidence="15 16">XK5</strain>
    </source>
</reference>
<protein>
    <recommendedName>
        <fullName evidence="17">TonB-dependent receptor</fullName>
    </recommendedName>
</protein>
<dbReference type="GO" id="GO:0015344">
    <property type="term" value="F:siderophore uptake transmembrane transporter activity"/>
    <property type="evidence" value="ECO:0007669"/>
    <property type="project" value="TreeGrafter"/>
</dbReference>
<evidence type="ECO:0000313" key="16">
    <source>
        <dbReference type="Proteomes" id="UP000092695"/>
    </source>
</evidence>
<evidence type="ECO:0000256" key="8">
    <source>
        <dbReference type="ARBA" id="ARBA00023136"/>
    </source>
</evidence>
<dbReference type="SUPFAM" id="SSF56935">
    <property type="entry name" value="Porins"/>
    <property type="match status" value="1"/>
</dbReference>
<keyword evidence="10 11" id="KW-0998">Cell outer membrane</keyword>
<evidence type="ECO:0008006" key="17">
    <source>
        <dbReference type="Google" id="ProtNLM"/>
    </source>
</evidence>
<keyword evidence="5 11" id="KW-0812">Transmembrane</keyword>
<dbReference type="InterPro" id="IPR037066">
    <property type="entry name" value="Plug_dom_sf"/>
</dbReference>
<dbReference type="InterPro" id="IPR000531">
    <property type="entry name" value="Beta-barrel_TonB"/>
</dbReference>
<evidence type="ECO:0000259" key="14">
    <source>
        <dbReference type="Pfam" id="PF07715"/>
    </source>
</evidence>
<evidence type="ECO:0000256" key="11">
    <source>
        <dbReference type="PROSITE-ProRule" id="PRU01360"/>
    </source>
</evidence>
<dbReference type="PANTHER" id="PTHR30069">
    <property type="entry name" value="TONB-DEPENDENT OUTER MEMBRANE RECEPTOR"/>
    <property type="match status" value="1"/>
</dbReference>
<dbReference type="STRING" id="1548547.BA177_05350"/>
<keyword evidence="3 11" id="KW-0813">Transport</keyword>
<dbReference type="PROSITE" id="PS52016">
    <property type="entry name" value="TONB_DEPENDENT_REC_3"/>
    <property type="match status" value="1"/>
</dbReference>
<dbReference type="InterPro" id="IPR036942">
    <property type="entry name" value="Beta-barrel_TonB_sf"/>
</dbReference>
<evidence type="ECO:0000259" key="13">
    <source>
        <dbReference type="Pfam" id="PF00593"/>
    </source>
</evidence>
<dbReference type="AlphaFoldDB" id="A0A193LE95"/>
<comment type="similarity">
    <text evidence="2">Belongs to the TonB-dependent receptor family. Hemoglobin/haptoglobin binding protein subfamily.</text>
</comment>
<dbReference type="GO" id="GO:0044718">
    <property type="term" value="P:siderophore transmembrane transport"/>
    <property type="evidence" value="ECO:0007669"/>
    <property type="project" value="TreeGrafter"/>
</dbReference>
<evidence type="ECO:0000256" key="7">
    <source>
        <dbReference type="ARBA" id="ARBA00023077"/>
    </source>
</evidence>
<gene>
    <name evidence="15" type="ORF">BA177_05350</name>
</gene>
<dbReference type="InterPro" id="IPR012910">
    <property type="entry name" value="Plug_dom"/>
</dbReference>
<dbReference type="PANTHER" id="PTHR30069:SF29">
    <property type="entry name" value="HEMOGLOBIN AND HEMOGLOBIN-HAPTOGLOBIN-BINDING PROTEIN 1-RELATED"/>
    <property type="match status" value="1"/>
</dbReference>
<evidence type="ECO:0000256" key="2">
    <source>
        <dbReference type="ARBA" id="ARBA00008143"/>
    </source>
</evidence>
<dbReference type="Gene3D" id="2.170.130.10">
    <property type="entry name" value="TonB-dependent receptor, plug domain"/>
    <property type="match status" value="1"/>
</dbReference>
<comment type="subcellular location">
    <subcellularLocation>
        <location evidence="1 11">Cell outer membrane</location>
        <topology evidence="1 11">Multi-pass membrane protein</topology>
    </subcellularLocation>
</comment>